<dbReference type="Proteomes" id="UP001589607">
    <property type="component" value="Unassembled WGS sequence"/>
</dbReference>
<evidence type="ECO:0000313" key="1">
    <source>
        <dbReference type="EMBL" id="MFB9097492.1"/>
    </source>
</evidence>
<keyword evidence="2" id="KW-1185">Reference proteome</keyword>
<dbReference type="EMBL" id="JBHMEY010000054">
    <property type="protein sequence ID" value="MFB9097492.1"/>
    <property type="molecule type" value="Genomic_DNA"/>
</dbReference>
<evidence type="ECO:0000313" key="2">
    <source>
        <dbReference type="Proteomes" id="UP001589607"/>
    </source>
</evidence>
<proteinExistence type="predicted"/>
<name>A0ABV5GQ55_9FLAO</name>
<gene>
    <name evidence="1" type="ORF">ACFFVF_13270</name>
</gene>
<protein>
    <recommendedName>
        <fullName evidence="3">Lipoprotein</fullName>
    </recommendedName>
</protein>
<dbReference type="PROSITE" id="PS51257">
    <property type="entry name" value="PROKAR_LIPOPROTEIN"/>
    <property type="match status" value="1"/>
</dbReference>
<dbReference type="RefSeq" id="WP_236453088.1">
    <property type="nucleotide sequence ID" value="NZ_CBCSGE010000026.1"/>
</dbReference>
<reference evidence="1 2" key="1">
    <citation type="submission" date="2024-09" db="EMBL/GenBank/DDBJ databases">
        <authorList>
            <person name="Sun Q."/>
            <person name="Mori K."/>
        </authorList>
    </citation>
    <scope>NUCLEOTIDE SEQUENCE [LARGE SCALE GENOMIC DNA]</scope>
    <source>
        <strain evidence="1 2">CECT 7955</strain>
    </source>
</reference>
<sequence>MGKTITTRSFLFLLTISLFSCQSKEEQLIGHWHEYEVGNPDYISCHKITDSTYSIDLETYGAGYPIKRGVEIQKDEIAIRDYILITDFSINNNKLIVNDSVYWIKQEDNEQTFISDFSAGLLVNIHPFETTTSEFDYDYKDYNHGYNIHIYIGKLKKDTLNSHKENNIRDYYIQLNERISNLKDIRSFLDFGSHYDKKLKVLLHTDKNTPKDLLEQIELEIKNCGYKKSQIYYQTVNTQKRVNGFNRICL</sequence>
<comment type="caution">
    <text evidence="1">The sequence shown here is derived from an EMBL/GenBank/DDBJ whole genome shotgun (WGS) entry which is preliminary data.</text>
</comment>
<evidence type="ECO:0008006" key="3">
    <source>
        <dbReference type="Google" id="ProtNLM"/>
    </source>
</evidence>
<accession>A0ABV5GQ55</accession>
<organism evidence="1 2">
    <name type="scientific">Flavobacterium jumunjinense</name>
    <dbReference type="NCBI Taxonomy" id="998845"/>
    <lineage>
        <taxon>Bacteria</taxon>
        <taxon>Pseudomonadati</taxon>
        <taxon>Bacteroidota</taxon>
        <taxon>Flavobacteriia</taxon>
        <taxon>Flavobacteriales</taxon>
        <taxon>Flavobacteriaceae</taxon>
        <taxon>Flavobacterium</taxon>
    </lineage>
</organism>